<comment type="caution">
    <text evidence="8">The sequence shown here is derived from an EMBL/GenBank/DDBJ whole genome shotgun (WGS) entry which is preliminary data.</text>
</comment>
<keyword evidence="8" id="KW-0223">Dioxygenase</keyword>
<keyword evidence="3" id="KW-0479">Metal-binding</keyword>
<evidence type="ECO:0000313" key="9">
    <source>
        <dbReference type="Proteomes" id="UP000586918"/>
    </source>
</evidence>
<dbReference type="SUPFAM" id="SSF55961">
    <property type="entry name" value="Bet v1-like"/>
    <property type="match status" value="1"/>
</dbReference>
<protein>
    <submittedName>
        <fullName evidence="8">Aromatic ring-hydroxylating dioxygenase subunit alpha</fullName>
    </submittedName>
</protein>
<evidence type="ECO:0000259" key="7">
    <source>
        <dbReference type="PROSITE" id="PS51296"/>
    </source>
</evidence>
<dbReference type="GO" id="GO:0004497">
    <property type="term" value="F:monooxygenase activity"/>
    <property type="evidence" value="ECO:0007669"/>
    <property type="project" value="UniProtKB-ARBA"/>
</dbReference>
<reference evidence="8 9" key="1">
    <citation type="submission" date="2020-04" db="EMBL/GenBank/DDBJ databases">
        <authorList>
            <person name="Klaysubun C."/>
            <person name="Duangmal K."/>
            <person name="Lipun K."/>
        </authorList>
    </citation>
    <scope>NUCLEOTIDE SEQUENCE [LARGE SCALE GENOMIC DNA]</scope>
    <source>
        <strain evidence="8 9">DSM 45300</strain>
    </source>
</reference>
<accession>A0A848DQU4</accession>
<dbReference type="InterPro" id="IPR017941">
    <property type="entry name" value="Rieske_2Fe-2S"/>
</dbReference>
<keyword evidence="5" id="KW-0408">Iron</keyword>
<dbReference type="Pfam" id="PF00848">
    <property type="entry name" value="Ring_hydroxyl_A"/>
    <property type="match status" value="1"/>
</dbReference>
<dbReference type="InterPro" id="IPR015879">
    <property type="entry name" value="Ring_hydroxy_dOase_asu_C_dom"/>
</dbReference>
<dbReference type="EMBL" id="JAAXKZ010000132">
    <property type="protein sequence ID" value="NMH94806.1"/>
    <property type="molecule type" value="Genomic_DNA"/>
</dbReference>
<dbReference type="InterPro" id="IPR001663">
    <property type="entry name" value="Rng_hydr_dOase-A"/>
</dbReference>
<keyword evidence="6" id="KW-0411">Iron-sulfur</keyword>
<dbReference type="AlphaFoldDB" id="A0A848DQU4"/>
<dbReference type="SUPFAM" id="SSF50022">
    <property type="entry name" value="ISP domain"/>
    <property type="match status" value="1"/>
</dbReference>
<keyword evidence="2" id="KW-0001">2Fe-2S</keyword>
<evidence type="ECO:0000256" key="4">
    <source>
        <dbReference type="ARBA" id="ARBA00023002"/>
    </source>
</evidence>
<dbReference type="PROSITE" id="PS51296">
    <property type="entry name" value="RIESKE"/>
    <property type="match status" value="1"/>
</dbReference>
<proteinExistence type="predicted"/>
<dbReference type="GO" id="GO:0005506">
    <property type="term" value="F:iron ion binding"/>
    <property type="evidence" value="ECO:0007669"/>
    <property type="project" value="InterPro"/>
</dbReference>
<evidence type="ECO:0000256" key="6">
    <source>
        <dbReference type="ARBA" id="ARBA00023014"/>
    </source>
</evidence>
<dbReference type="CDD" id="cd03469">
    <property type="entry name" value="Rieske_RO_Alpha_N"/>
    <property type="match status" value="1"/>
</dbReference>
<dbReference type="Proteomes" id="UP000586918">
    <property type="component" value="Unassembled WGS sequence"/>
</dbReference>
<evidence type="ECO:0000256" key="2">
    <source>
        <dbReference type="ARBA" id="ARBA00022714"/>
    </source>
</evidence>
<dbReference type="Gene3D" id="3.90.380.10">
    <property type="entry name" value="Naphthalene 1,2-dioxygenase Alpha Subunit, Chain A, domain 1"/>
    <property type="match status" value="1"/>
</dbReference>
<keyword evidence="9" id="KW-1185">Reference proteome</keyword>
<dbReference type="PRINTS" id="PR00090">
    <property type="entry name" value="RNGDIOXGNASE"/>
</dbReference>
<feature type="domain" description="Rieske" evidence="7">
    <location>
        <begin position="73"/>
        <end position="191"/>
    </location>
</feature>
<dbReference type="GO" id="GO:0016705">
    <property type="term" value="F:oxidoreductase activity, acting on paired donors, with incorporation or reduction of molecular oxygen"/>
    <property type="evidence" value="ECO:0007669"/>
    <property type="project" value="UniProtKB-ARBA"/>
</dbReference>
<dbReference type="PANTHER" id="PTHR43756">
    <property type="entry name" value="CHOLINE MONOOXYGENASE, CHLOROPLASTIC"/>
    <property type="match status" value="1"/>
</dbReference>
<name>A0A848DQU4_9PSEU</name>
<sequence length="427" mass="48586">MAVSDFVPVHGNGNGNGALGGSRNGSASAQELIDLIVEHASRPMEEAQALPAEYYTSHALYELEVERIFKRDWLYVCRTDEVAEPGDWFAAEIAGEPLVLVRGKDRVIRAFSRVCPHRFMDILREDREEGREQGHAESFVCPYHSWSFNTEGALTGAPLMNRSTLFERERERGSYGLSEYATEVWNGFVFVNFDANAGPLAPRFAELEDVLAPYRLEEWKLLDRLDWPEVPATWKLAMDNGRECYHHQGAHKESIEPLWPAHLVDADTTDSEYFYYHRMFVDPNGATGEEDGHYIQPVVLPPLDGLTPYQRSHSLLVGIYPTMWFSPGPDVLLVAKWWPTGPDSHKFDLAVCVHESKLDHPDLETIRAETKEWLHQIQLEDARMVMGIQSMLGSDRAKQRGGALSHLERPMWTFQKYMAKRLAGLDV</sequence>
<dbReference type="GO" id="GO:0051537">
    <property type="term" value="F:2 iron, 2 sulfur cluster binding"/>
    <property type="evidence" value="ECO:0007669"/>
    <property type="project" value="UniProtKB-KW"/>
</dbReference>
<evidence type="ECO:0000256" key="5">
    <source>
        <dbReference type="ARBA" id="ARBA00023004"/>
    </source>
</evidence>
<gene>
    <name evidence="8" type="ORF">HF519_25180</name>
</gene>
<dbReference type="Pfam" id="PF00355">
    <property type="entry name" value="Rieske"/>
    <property type="match status" value="1"/>
</dbReference>
<dbReference type="RefSeq" id="WP_169415484.1">
    <property type="nucleotide sequence ID" value="NZ_JAAXKZ010000132.1"/>
</dbReference>
<dbReference type="GO" id="GO:0051213">
    <property type="term" value="F:dioxygenase activity"/>
    <property type="evidence" value="ECO:0007669"/>
    <property type="project" value="UniProtKB-KW"/>
</dbReference>
<dbReference type="PANTHER" id="PTHR43756:SF5">
    <property type="entry name" value="CHOLINE MONOOXYGENASE, CHLOROPLASTIC"/>
    <property type="match status" value="1"/>
</dbReference>
<organism evidence="8 9">
    <name type="scientific">Pseudonocardia bannensis</name>
    <dbReference type="NCBI Taxonomy" id="630973"/>
    <lineage>
        <taxon>Bacteria</taxon>
        <taxon>Bacillati</taxon>
        <taxon>Actinomycetota</taxon>
        <taxon>Actinomycetes</taxon>
        <taxon>Pseudonocardiales</taxon>
        <taxon>Pseudonocardiaceae</taxon>
        <taxon>Pseudonocardia</taxon>
    </lineage>
</organism>
<keyword evidence="4" id="KW-0560">Oxidoreductase</keyword>
<comment type="cofactor">
    <cofactor evidence="1">
        <name>Fe cation</name>
        <dbReference type="ChEBI" id="CHEBI:24875"/>
    </cofactor>
</comment>
<dbReference type="Gene3D" id="2.102.10.10">
    <property type="entry name" value="Rieske [2Fe-2S] iron-sulphur domain"/>
    <property type="match status" value="1"/>
</dbReference>
<evidence type="ECO:0000313" key="8">
    <source>
        <dbReference type="EMBL" id="NMH94806.1"/>
    </source>
</evidence>
<evidence type="ECO:0000256" key="1">
    <source>
        <dbReference type="ARBA" id="ARBA00001962"/>
    </source>
</evidence>
<dbReference type="InterPro" id="IPR036922">
    <property type="entry name" value="Rieske_2Fe-2S_sf"/>
</dbReference>
<evidence type="ECO:0000256" key="3">
    <source>
        <dbReference type="ARBA" id="ARBA00022723"/>
    </source>
</evidence>